<protein>
    <recommendedName>
        <fullName evidence="1">Cadherin-like beta-sandwich-like domain-containing protein</fullName>
    </recommendedName>
</protein>
<gene>
    <name evidence="2" type="ORF">GAK30_03683</name>
</gene>
<dbReference type="AlphaFoldDB" id="A0A7V8FKK3"/>
<comment type="caution">
    <text evidence="2">The sequence shown here is derived from an EMBL/GenBank/DDBJ whole genome shotgun (WGS) entry which is preliminary data.</text>
</comment>
<dbReference type="InterPro" id="IPR025883">
    <property type="entry name" value="Cadherin-like_domain"/>
</dbReference>
<dbReference type="Proteomes" id="UP000461670">
    <property type="component" value="Unassembled WGS sequence"/>
</dbReference>
<dbReference type="Pfam" id="PF12733">
    <property type="entry name" value="Cadherin-like"/>
    <property type="match status" value="1"/>
</dbReference>
<sequence length="256" mass="27715">MWGCNRPATADTTQYNSVKVDLFLSLTQQLLADYRRRAANGQIVEVTNAHQEVPVGMACVDNFVQCFQQLIDDGDAAAKPSIRGGTANRMSIVGDMWRDKNWMAIGPIGSGYGKPVDYLSKPTTDYPTSIAIDYNVDNGYRKYAQLSHIEFEGATLIGVDVHWAAPANGTPNKLPNKFDPWTYDYTVRVPVGQRTVAVKPTALSNRVSALKVNGQSISQGASVPVAVSVGSRIVVEVVSPDGSATQRYVFTVAAQA</sequence>
<proteinExistence type="predicted"/>
<evidence type="ECO:0000313" key="3">
    <source>
        <dbReference type="Proteomes" id="UP000461670"/>
    </source>
</evidence>
<reference evidence="3" key="1">
    <citation type="journal article" date="2020" name="MBio">
        <title>Horizontal gene transfer to a defensive symbiont with a reduced genome amongst a multipartite beetle microbiome.</title>
        <authorList>
            <person name="Waterworth S.C."/>
            <person name="Florez L.V."/>
            <person name="Rees E.R."/>
            <person name="Hertweck C."/>
            <person name="Kaltenpoth M."/>
            <person name="Kwan J.C."/>
        </authorList>
    </citation>
    <scope>NUCLEOTIDE SEQUENCE [LARGE SCALE GENOMIC DNA]</scope>
</reference>
<accession>A0A7V8FKK3</accession>
<organism evidence="2 3">
    <name type="scientific">Paracidovorax wautersii</name>
    <dbReference type="NCBI Taxonomy" id="1177982"/>
    <lineage>
        <taxon>Bacteria</taxon>
        <taxon>Pseudomonadati</taxon>
        <taxon>Pseudomonadota</taxon>
        <taxon>Betaproteobacteria</taxon>
        <taxon>Burkholderiales</taxon>
        <taxon>Comamonadaceae</taxon>
        <taxon>Paracidovorax</taxon>
    </lineage>
</organism>
<name>A0A7V8FKK3_9BURK</name>
<evidence type="ECO:0000313" key="2">
    <source>
        <dbReference type="EMBL" id="KAF1018400.1"/>
    </source>
</evidence>
<feature type="domain" description="Cadherin-like beta-sandwich-like" evidence="1">
    <location>
        <begin position="177"/>
        <end position="252"/>
    </location>
</feature>
<dbReference type="EMBL" id="WNDQ01000087">
    <property type="protein sequence ID" value="KAF1018400.1"/>
    <property type="molecule type" value="Genomic_DNA"/>
</dbReference>
<evidence type="ECO:0000259" key="1">
    <source>
        <dbReference type="Pfam" id="PF12733"/>
    </source>
</evidence>